<keyword evidence="3" id="KW-1185">Reference proteome</keyword>
<gene>
    <name evidence="2" type="ORF">F0U44_06430</name>
</gene>
<dbReference type="GO" id="GO:0016853">
    <property type="term" value="F:isomerase activity"/>
    <property type="evidence" value="ECO:0007669"/>
    <property type="project" value="UniProtKB-KW"/>
</dbReference>
<protein>
    <submittedName>
        <fullName evidence="2">Enoyl-CoA hydratase/isomerase family protein</fullName>
    </submittedName>
</protein>
<sequence length="265" mass="28001">MTSGYQTLQLTTGDDGVCEIVLSRPELMNRFDPELHHELTRALRDIAADTSVRAVVLASTGKAFSAGGDFELMEAAHKDADVRRSIIGDARALLDAFLALPQPVVVAVQGAAIGLGATVAMLCDAVVAARPAVLADTHVAIGLVAGDGGCLVWPEAMGMTRARRHLLTGDPIDAETALRLGVVTDLVESPDEAHPAALEIARRIAALAPLAVQGTKRALNQVSRLRAAEVVDLALAYEEQTLASEDLLEGVASFRERRSPRFAGR</sequence>
<dbReference type="Gene3D" id="1.10.12.10">
    <property type="entry name" value="Lyase 2-enoyl-coa Hydratase, Chain A, domain 2"/>
    <property type="match status" value="1"/>
</dbReference>
<evidence type="ECO:0000256" key="1">
    <source>
        <dbReference type="ARBA" id="ARBA00005254"/>
    </source>
</evidence>
<dbReference type="Proteomes" id="UP000325003">
    <property type="component" value="Unassembled WGS sequence"/>
</dbReference>
<dbReference type="Pfam" id="PF00378">
    <property type="entry name" value="ECH_1"/>
    <property type="match status" value="1"/>
</dbReference>
<dbReference type="AlphaFoldDB" id="A0A5B1LPC2"/>
<organism evidence="2 3">
    <name type="scientific">Nocardioides humilatus</name>
    <dbReference type="NCBI Taxonomy" id="2607660"/>
    <lineage>
        <taxon>Bacteria</taxon>
        <taxon>Bacillati</taxon>
        <taxon>Actinomycetota</taxon>
        <taxon>Actinomycetes</taxon>
        <taxon>Propionibacteriales</taxon>
        <taxon>Nocardioidaceae</taxon>
        <taxon>Nocardioides</taxon>
    </lineage>
</organism>
<dbReference type="SUPFAM" id="SSF52096">
    <property type="entry name" value="ClpP/crotonase"/>
    <property type="match status" value="1"/>
</dbReference>
<dbReference type="Gene3D" id="3.90.226.10">
    <property type="entry name" value="2-enoyl-CoA Hydratase, Chain A, domain 1"/>
    <property type="match status" value="1"/>
</dbReference>
<name>A0A5B1LPC2_9ACTN</name>
<keyword evidence="2" id="KW-0413">Isomerase</keyword>
<evidence type="ECO:0000313" key="3">
    <source>
        <dbReference type="Proteomes" id="UP000325003"/>
    </source>
</evidence>
<dbReference type="InterPro" id="IPR014748">
    <property type="entry name" value="Enoyl-CoA_hydra_C"/>
</dbReference>
<reference evidence="2 3" key="2">
    <citation type="submission" date="2019-09" db="EMBL/GenBank/DDBJ databases">
        <authorList>
            <person name="Jin C."/>
        </authorList>
    </citation>
    <scope>NUCLEOTIDE SEQUENCE [LARGE SCALE GENOMIC DNA]</scope>
    <source>
        <strain evidence="2 3">BN130099</strain>
    </source>
</reference>
<evidence type="ECO:0000313" key="2">
    <source>
        <dbReference type="EMBL" id="KAA1421898.1"/>
    </source>
</evidence>
<dbReference type="InterPro" id="IPR029045">
    <property type="entry name" value="ClpP/crotonase-like_dom_sf"/>
</dbReference>
<accession>A0A5B1LPC2</accession>
<dbReference type="CDD" id="cd06558">
    <property type="entry name" value="crotonase-like"/>
    <property type="match status" value="1"/>
</dbReference>
<comment type="similarity">
    <text evidence="1">Belongs to the enoyl-CoA hydratase/isomerase family.</text>
</comment>
<dbReference type="RefSeq" id="WP_149727359.1">
    <property type="nucleotide sequence ID" value="NZ_VUJV01000001.1"/>
</dbReference>
<dbReference type="EMBL" id="VUJV01000001">
    <property type="protein sequence ID" value="KAA1421898.1"/>
    <property type="molecule type" value="Genomic_DNA"/>
</dbReference>
<proteinExistence type="inferred from homology"/>
<reference evidence="2 3" key="1">
    <citation type="submission" date="2019-09" db="EMBL/GenBank/DDBJ databases">
        <title>Nocardioides panacisoli sp. nov., isolated from the soil of a ginseng field.</title>
        <authorList>
            <person name="Cho C."/>
        </authorList>
    </citation>
    <scope>NUCLEOTIDE SEQUENCE [LARGE SCALE GENOMIC DNA]</scope>
    <source>
        <strain evidence="2 3">BN130099</strain>
    </source>
</reference>
<dbReference type="PANTHER" id="PTHR43459:SF3">
    <property type="entry name" value="ENOYL-COA HYDRATASE ECHA15 (ENOYL HYDRASE) (UNSATURATED ACYL-COA HYDRATASE) (CROTONASE)-RELATED"/>
    <property type="match status" value="1"/>
</dbReference>
<dbReference type="InterPro" id="IPR001753">
    <property type="entry name" value="Enoyl-CoA_hydra/iso"/>
</dbReference>
<comment type="caution">
    <text evidence="2">The sequence shown here is derived from an EMBL/GenBank/DDBJ whole genome shotgun (WGS) entry which is preliminary data.</text>
</comment>
<dbReference type="PANTHER" id="PTHR43459">
    <property type="entry name" value="ENOYL-COA HYDRATASE"/>
    <property type="match status" value="1"/>
</dbReference>